<evidence type="ECO:0000313" key="9">
    <source>
        <dbReference type="Proteomes" id="UP000076871"/>
    </source>
</evidence>
<dbReference type="Proteomes" id="UP000076871">
    <property type="component" value="Unassembled WGS sequence"/>
</dbReference>
<evidence type="ECO:0000256" key="4">
    <source>
        <dbReference type="ARBA" id="ARBA00022643"/>
    </source>
</evidence>
<dbReference type="GO" id="GO:0004152">
    <property type="term" value="F:dihydroorotate dehydrogenase activity"/>
    <property type="evidence" value="ECO:0007669"/>
    <property type="project" value="TreeGrafter"/>
</dbReference>
<keyword evidence="6" id="KW-0560">Oxidoreductase</keyword>
<gene>
    <name evidence="8" type="ORF">LAESUDRAFT_743405</name>
</gene>
<organism evidence="8 9">
    <name type="scientific">Laetiporus sulphureus 93-53</name>
    <dbReference type="NCBI Taxonomy" id="1314785"/>
    <lineage>
        <taxon>Eukaryota</taxon>
        <taxon>Fungi</taxon>
        <taxon>Dikarya</taxon>
        <taxon>Basidiomycota</taxon>
        <taxon>Agaricomycotina</taxon>
        <taxon>Agaricomycetes</taxon>
        <taxon>Polyporales</taxon>
        <taxon>Laetiporus</taxon>
    </lineage>
</organism>
<evidence type="ECO:0000256" key="5">
    <source>
        <dbReference type="ARBA" id="ARBA00022975"/>
    </source>
</evidence>
<evidence type="ECO:0000256" key="1">
    <source>
        <dbReference type="ARBA" id="ARBA00001917"/>
    </source>
</evidence>
<evidence type="ECO:0000256" key="2">
    <source>
        <dbReference type="ARBA" id="ARBA00004725"/>
    </source>
</evidence>
<protein>
    <submittedName>
        <fullName evidence="8">FMN-linked oxidoreductase</fullName>
    </submittedName>
</protein>
<keyword evidence="3" id="KW-0285">Flavoprotein</keyword>
<dbReference type="InterPro" id="IPR005720">
    <property type="entry name" value="Dihydroorotate_DH_cat"/>
</dbReference>
<name>A0A165E3Z3_9APHY</name>
<dbReference type="InParanoid" id="A0A165E3Z3"/>
<dbReference type="InterPro" id="IPR023359">
    <property type="entry name" value="Dihydro_DH_chainA_dom2"/>
</dbReference>
<accession>A0A165E3Z3</accession>
<dbReference type="PANTHER" id="PTHR48109:SF1">
    <property type="entry name" value="DIHYDROOROTATE DEHYDROGENASE (FUMARATE)"/>
    <property type="match status" value="1"/>
</dbReference>
<dbReference type="GeneID" id="63828285"/>
<comment type="cofactor">
    <cofactor evidence="1">
        <name>FMN</name>
        <dbReference type="ChEBI" id="CHEBI:58210"/>
    </cofactor>
</comment>
<evidence type="ECO:0000256" key="6">
    <source>
        <dbReference type="ARBA" id="ARBA00023002"/>
    </source>
</evidence>
<dbReference type="STRING" id="1314785.A0A165E3Z3"/>
<comment type="pathway">
    <text evidence="2">Pyrimidine metabolism; UMP biosynthesis via de novo pathway.</text>
</comment>
<reference evidence="8 9" key="1">
    <citation type="journal article" date="2016" name="Mol. Biol. Evol.">
        <title>Comparative Genomics of Early-Diverging Mushroom-Forming Fungi Provides Insights into the Origins of Lignocellulose Decay Capabilities.</title>
        <authorList>
            <person name="Nagy L.G."/>
            <person name="Riley R."/>
            <person name="Tritt A."/>
            <person name="Adam C."/>
            <person name="Daum C."/>
            <person name="Floudas D."/>
            <person name="Sun H."/>
            <person name="Yadav J.S."/>
            <person name="Pangilinan J."/>
            <person name="Larsson K.H."/>
            <person name="Matsuura K."/>
            <person name="Barry K."/>
            <person name="Labutti K."/>
            <person name="Kuo R."/>
            <person name="Ohm R.A."/>
            <person name="Bhattacharya S.S."/>
            <person name="Shirouzu T."/>
            <person name="Yoshinaga Y."/>
            <person name="Martin F.M."/>
            <person name="Grigoriev I.V."/>
            <person name="Hibbett D.S."/>
        </authorList>
    </citation>
    <scope>NUCLEOTIDE SEQUENCE [LARGE SCALE GENOMIC DNA]</scope>
    <source>
        <strain evidence="8 9">93-53</strain>
    </source>
</reference>
<evidence type="ECO:0000313" key="8">
    <source>
        <dbReference type="EMBL" id="KZT06204.1"/>
    </source>
</evidence>
<dbReference type="InterPro" id="IPR013785">
    <property type="entry name" value="Aldolase_TIM"/>
</dbReference>
<dbReference type="Gene3D" id="3.20.20.70">
    <property type="entry name" value="Aldolase class I"/>
    <property type="match status" value="1"/>
</dbReference>
<keyword evidence="9" id="KW-1185">Reference proteome</keyword>
<dbReference type="InterPro" id="IPR050074">
    <property type="entry name" value="DHO_dehydrogenase"/>
</dbReference>
<keyword evidence="5" id="KW-0665">Pyrimidine biosynthesis</keyword>
<dbReference type="AlphaFoldDB" id="A0A165E3Z3"/>
<sequence>MVQIHTLAIDPPLLNASCMWASELSQLRELYNSPFTGAVTTRTAILDGYKENESNQFVFSADKLTTLNSFGYSPHPLSQYIEWVFTVLTSSEAAPTRAAPKPIIMSVTASNPIDLAQVITDVQSLRERLRTASFPSPIVDPATLVAIELNTSCPNIPSAPPPSYHLPSLRPLLAVLASAAHADPSFTIGLKLPPYPDVTRAKDVLDCLAEYTSSGSRSPFAFLTCTNTLGGSVLFSDQVDGGVGAHGTPAFALPPALGGLGGVQLHPLALGTVLSFSRALAAHADPALRAIKIIGVGGVTDRAAAKRMRAAGASAVACATLLGKEGVRAFEILSEPAEEKA</sequence>
<evidence type="ECO:0000256" key="3">
    <source>
        <dbReference type="ARBA" id="ARBA00022630"/>
    </source>
</evidence>
<dbReference type="Pfam" id="PF01180">
    <property type="entry name" value="DHO_dh"/>
    <property type="match status" value="1"/>
</dbReference>
<dbReference type="OrthoDB" id="14784at2759"/>
<keyword evidence="4" id="KW-0288">FMN</keyword>
<dbReference type="Gene3D" id="2.30.26.10">
    <property type="entry name" value="Dihydroorotate Dehydrogenase A, chain A, domain 2"/>
    <property type="match status" value="1"/>
</dbReference>
<dbReference type="PANTHER" id="PTHR48109">
    <property type="entry name" value="DIHYDROOROTATE DEHYDROGENASE (QUINONE), MITOCHONDRIAL-RELATED"/>
    <property type="match status" value="1"/>
</dbReference>
<dbReference type="EMBL" id="KV427625">
    <property type="protein sequence ID" value="KZT06204.1"/>
    <property type="molecule type" value="Genomic_DNA"/>
</dbReference>
<proteinExistence type="predicted"/>
<dbReference type="GO" id="GO:0006207">
    <property type="term" value="P:'de novo' pyrimidine nucleobase biosynthetic process"/>
    <property type="evidence" value="ECO:0007669"/>
    <property type="project" value="TreeGrafter"/>
</dbReference>
<feature type="domain" description="Dihydroorotate dehydrogenase catalytic" evidence="7">
    <location>
        <begin position="5"/>
        <end position="331"/>
    </location>
</feature>
<dbReference type="SUPFAM" id="SSF51395">
    <property type="entry name" value="FMN-linked oxidoreductases"/>
    <property type="match status" value="1"/>
</dbReference>
<dbReference type="RefSeq" id="XP_040763944.1">
    <property type="nucleotide sequence ID" value="XM_040911257.1"/>
</dbReference>
<evidence type="ECO:0000259" key="7">
    <source>
        <dbReference type="Pfam" id="PF01180"/>
    </source>
</evidence>
<dbReference type="GO" id="GO:0005737">
    <property type="term" value="C:cytoplasm"/>
    <property type="evidence" value="ECO:0007669"/>
    <property type="project" value="InterPro"/>
</dbReference>
<dbReference type="GO" id="GO:0006221">
    <property type="term" value="P:pyrimidine nucleotide biosynthetic process"/>
    <property type="evidence" value="ECO:0007669"/>
    <property type="project" value="UniProtKB-KW"/>
</dbReference>